<organism evidence="7 8">
    <name type="scientific">Undibacterium pigrum</name>
    <dbReference type="NCBI Taxonomy" id="401470"/>
    <lineage>
        <taxon>Bacteria</taxon>
        <taxon>Pseudomonadati</taxon>
        <taxon>Pseudomonadota</taxon>
        <taxon>Betaproteobacteria</taxon>
        <taxon>Burkholderiales</taxon>
        <taxon>Oxalobacteraceae</taxon>
        <taxon>Undibacterium</taxon>
    </lineage>
</organism>
<evidence type="ECO:0000256" key="1">
    <source>
        <dbReference type="ARBA" id="ARBA00022559"/>
    </source>
</evidence>
<feature type="domain" description="Thioredoxin" evidence="6">
    <location>
        <begin position="3"/>
        <end position="167"/>
    </location>
</feature>
<keyword evidence="4" id="KW-0676">Redox-active center</keyword>
<dbReference type="GO" id="GO:0034599">
    <property type="term" value="P:cellular response to oxidative stress"/>
    <property type="evidence" value="ECO:0007669"/>
    <property type="project" value="InterPro"/>
</dbReference>
<keyword evidence="2" id="KW-0560">Oxidoreductase</keyword>
<dbReference type="CDD" id="cd03013">
    <property type="entry name" value="PRX5_like"/>
    <property type="match status" value="1"/>
</dbReference>
<dbReference type="Proteomes" id="UP000247792">
    <property type="component" value="Unassembled WGS sequence"/>
</dbReference>
<dbReference type="AlphaFoldDB" id="A0A318IVX0"/>
<gene>
    <name evidence="7" type="ORF">DFR42_11213</name>
</gene>
<dbReference type="GO" id="GO:0005737">
    <property type="term" value="C:cytoplasm"/>
    <property type="evidence" value="ECO:0007669"/>
    <property type="project" value="TreeGrafter"/>
</dbReference>
<dbReference type="InterPro" id="IPR013740">
    <property type="entry name" value="Redoxin"/>
</dbReference>
<evidence type="ECO:0000259" key="6">
    <source>
        <dbReference type="PROSITE" id="PS51352"/>
    </source>
</evidence>
<feature type="active site" description="Cysteine sulfenic acid (-SOH) intermediate" evidence="5">
    <location>
        <position position="49"/>
    </location>
</feature>
<dbReference type="InterPro" id="IPR014025">
    <property type="entry name" value="Glutaredoxin_subgr"/>
</dbReference>
<name>A0A318IVX0_9BURK</name>
<keyword evidence="8" id="KW-1185">Reference proteome</keyword>
<protein>
    <submittedName>
        <fullName evidence="7">Glutaredoxin-like protein</fullName>
    </submittedName>
</protein>
<keyword evidence="1" id="KW-0575">Peroxidase</keyword>
<dbReference type="EMBL" id="QJKB01000012">
    <property type="protein sequence ID" value="PXX38501.1"/>
    <property type="molecule type" value="Genomic_DNA"/>
</dbReference>
<dbReference type="PROSITE" id="PS51354">
    <property type="entry name" value="GLUTAREDOXIN_2"/>
    <property type="match status" value="1"/>
</dbReference>
<dbReference type="InterPro" id="IPR013766">
    <property type="entry name" value="Thioredoxin_domain"/>
</dbReference>
<reference evidence="7 8" key="1">
    <citation type="submission" date="2018-05" db="EMBL/GenBank/DDBJ databases">
        <title>Genomic Encyclopedia of Type Strains, Phase IV (KMG-IV): sequencing the most valuable type-strain genomes for metagenomic binning, comparative biology and taxonomic classification.</title>
        <authorList>
            <person name="Goeker M."/>
        </authorList>
    </citation>
    <scope>NUCLEOTIDE SEQUENCE [LARGE SCALE GENOMIC DNA]</scope>
    <source>
        <strain evidence="7 8">DSM 19792</strain>
    </source>
</reference>
<dbReference type="PROSITE" id="PS51352">
    <property type="entry name" value="THIOREDOXIN_2"/>
    <property type="match status" value="1"/>
</dbReference>
<dbReference type="PRINTS" id="PR00160">
    <property type="entry name" value="GLUTAREDOXIN"/>
</dbReference>
<dbReference type="GO" id="GO:0042744">
    <property type="term" value="P:hydrogen peroxide catabolic process"/>
    <property type="evidence" value="ECO:0007669"/>
    <property type="project" value="TreeGrafter"/>
</dbReference>
<dbReference type="GO" id="GO:0008379">
    <property type="term" value="F:thioredoxin peroxidase activity"/>
    <property type="evidence" value="ECO:0007669"/>
    <property type="project" value="InterPro"/>
</dbReference>
<dbReference type="Gene3D" id="3.40.30.10">
    <property type="entry name" value="Glutaredoxin"/>
    <property type="match status" value="2"/>
</dbReference>
<evidence type="ECO:0000256" key="5">
    <source>
        <dbReference type="PIRSR" id="PIRSR637944-1"/>
    </source>
</evidence>
<evidence type="ECO:0000256" key="3">
    <source>
        <dbReference type="ARBA" id="ARBA00023157"/>
    </source>
</evidence>
<dbReference type="InterPro" id="IPR037944">
    <property type="entry name" value="PRX5-like"/>
</dbReference>
<dbReference type="InterPro" id="IPR036249">
    <property type="entry name" value="Thioredoxin-like_sf"/>
</dbReference>
<evidence type="ECO:0000256" key="4">
    <source>
        <dbReference type="ARBA" id="ARBA00023284"/>
    </source>
</evidence>
<dbReference type="GO" id="GO:0045454">
    <property type="term" value="P:cell redox homeostasis"/>
    <property type="evidence" value="ECO:0007669"/>
    <property type="project" value="TreeGrafter"/>
</dbReference>
<sequence>MQNFEGNKVPQVDFKLHENNQWVNTNSAELFDNKTVVVFSLPGAFTPTCSSTHLPRYEELASLFKANGVDSILCVSVNDGFVMESWARDQGLTAVRPIADGNGTFTEGMGMLVDKSALGFGKRSWRYSMLVKNGVVSKMFIEPDVEGDPFLVSDADTMLDYIAPKAAKPEQVALFSKVGCPFCAKAKEELDAAGVNYLEMPLADNVRQRLLSAVAGKGTSPQLFVNGALIGDGTAITAWIKARS</sequence>
<dbReference type="PANTHER" id="PTHR10430:SF16">
    <property type="entry name" value="PEROXIREDOXIN-5, MITOCHONDRIAL"/>
    <property type="match status" value="1"/>
</dbReference>
<dbReference type="PROSITE" id="PS00195">
    <property type="entry name" value="GLUTAREDOXIN_1"/>
    <property type="match status" value="1"/>
</dbReference>
<dbReference type="InterPro" id="IPR011767">
    <property type="entry name" value="GLR_AS"/>
</dbReference>
<accession>A0A318IVX0</accession>
<evidence type="ECO:0000313" key="7">
    <source>
        <dbReference type="EMBL" id="PXX38501.1"/>
    </source>
</evidence>
<evidence type="ECO:0000256" key="2">
    <source>
        <dbReference type="ARBA" id="ARBA00023002"/>
    </source>
</evidence>
<evidence type="ECO:0000313" key="8">
    <source>
        <dbReference type="Proteomes" id="UP000247792"/>
    </source>
</evidence>
<dbReference type="SUPFAM" id="SSF52833">
    <property type="entry name" value="Thioredoxin-like"/>
    <property type="match status" value="2"/>
</dbReference>
<comment type="caution">
    <text evidence="7">The sequence shown here is derived from an EMBL/GenBank/DDBJ whole genome shotgun (WGS) entry which is preliminary data.</text>
</comment>
<dbReference type="InterPro" id="IPR002109">
    <property type="entry name" value="Glutaredoxin"/>
</dbReference>
<proteinExistence type="predicted"/>
<dbReference type="PANTHER" id="PTHR10430">
    <property type="entry name" value="PEROXIREDOXIN"/>
    <property type="match status" value="1"/>
</dbReference>
<keyword evidence="3" id="KW-1015">Disulfide bond</keyword>
<dbReference type="Pfam" id="PF00462">
    <property type="entry name" value="Glutaredoxin"/>
    <property type="match status" value="1"/>
</dbReference>
<dbReference type="Pfam" id="PF08534">
    <property type="entry name" value="Redoxin"/>
    <property type="match status" value="1"/>
</dbReference>